<evidence type="ECO:0000313" key="2">
    <source>
        <dbReference type="Proteomes" id="UP001597403"/>
    </source>
</evidence>
<keyword evidence="2" id="KW-1185">Reference proteome</keyword>
<name>A0ABW4UT29_9BACL</name>
<proteinExistence type="predicted"/>
<sequence length="154" mass="18378">MNEDFWGFKDLIDESKNNIFLGILQQQKEVFIEKTKGILQIEILNKKIDIQRRDGFKLTTEFNIVAPYLDDYSYTLFTVYSKPEKNYPIAIDTQINLDKQVIENKSWYEDFAYECQDEEQFIMVLEKILSSTETTQIVQNLYTKSKIEWNDETE</sequence>
<dbReference type="EMBL" id="JBHUGF010000010">
    <property type="protein sequence ID" value="MFD1989437.1"/>
    <property type="molecule type" value="Genomic_DNA"/>
</dbReference>
<evidence type="ECO:0000313" key="1">
    <source>
        <dbReference type="EMBL" id="MFD1989437.1"/>
    </source>
</evidence>
<accession>A0ABW4UT29</accession>
<comment type="caution">
    <text evidence="1">The sequence shown here is derived from an EMBL/GenBank/DDBJ whole genome shotgun (WGS) entry which is preliminary data.</text>
</comment>
<organism evidence="1 2">
    <name type="scientific">Paenibacillus nicotianae</name>
    <dbReference type="NCBI Taxonomy" id="1526551"/>
    <lineage>
        <taxon>Bacteria</taxon>
        <taxon>Bacillati</taxon>
        <taxon>Bacillota</taxon>
        <taxon>Bacilli</taxon>
        <taxon>Bacillales</taxon>
        <taxon>Paenibacillaceae</taxon>
        <taxon>Paenibacillus</taxon>
    </lineage>
</organism>
<dbReference type="RefSeq" id="WP_204823208.1">
    <property type="nucleotide sequence ID" value="NZ_JBHUGF010000010.1"/>
</dbReference>
<gene>
    <name evidence="1" type="ORF">ACFSGI_05665</name>
</gene>
<dbReference type="Proteomes" id="UP001597403">
    <property type="component" value="Unassembled WGS sequence"/>
</dbReference>
<protein>
    <submittedName>
        <fullName evidence="1">Uncharacterized protein</fullName>
    </submittedName>
</protein>
<reference evidence="2" key="1">
    <citation type="journal article" date="2019" name="Int. J. Syst. Evol. Microbiol.">
        <title>The Global Catalogue of Microorganisms (GCM) 10K type strain sequencing project: providing services to taxonomists for standard genome sequencing and annotation.</title>
        <authorList>
            <consortium name="The Broad Institute Genomics Platform"/>
            <consortium name="The Broad Institute Genome Sequencing Center for Infectious Disease"/>
            <person name="Wu L."/>
            <person name="Ma J."/>
        </authorList>
    </citation>
    <scope>NUCLEOTIDE SEQUENCE [LARGE SCALE GENOMIC DNA]</scope>
    <source>
        <strain evidence="2">CGMCC 1.15067</strain>
    </source>
</reference>